<name>A0A6G4X2N8_9ACTN</name>
<sequence>PPLSPEEAARAAHRAGLPLDGERHAPVAAVARTVHEVLSRLRDLDYGDTPPALSGTPEGR</sequence>
<accession>A0A6G4X2N8</accession>
<dbReference type="Proteomes" id="UP000477722">
    <property type="component" value="Unassembled WGS sequence"/>
</dbReference>
<feature type="non-terminal residue" evidence="1">
    <location>
        <position position="1"/>
    </location>
</feature>
<comment type="caution">
    <text evidence="1">The sequence shown here is derived from an EMBL/GenBank/DDBJ whole genome shotgun (WGS) entry which is preliminary data.</text>
</comment>
<dbReference type="EMBL" id="JAAKZZ010000331">
    <property type="protein sequence ID" value="NGO71648.1"/>
    <property type="molecule type" value="Genomic_DNA"/>
</dbReference>
<protein>
    <submittedName>
        <fullName evidence="1">Uncharacterized protein</fullName>
    </submittedName>
</protein>
<reference evidence="1 2" key="1">
    <citation type="submission" date="2020-02" db="EMBL/GenBank/DDBJ databases">
        <title>Whole-genome analyses of novel actinobacteria.</title>
        <authorList>
            <person name="Sahin N."/>
            <person name="Tatar D."/>
        </authorList>
    </citation>
    <scope>NUCLEOTIDE SEQUENCE [LARGE SCALE GENOMIC DNA]</scope>
    <source>
        <strain evidence="1 2">SB3404</strain>
    </source>
</reference>
<dbReference type="RefSeq" id="WP_165301280.1">
    <property type="nucleotide sequence ID" value="NZ_JAAKZZ010000331.1"/>
</dbReference>
<evidence type="ECO:0000313" key="2">
    <source>
        <dbReference type="Proteomes" id="UP000477722"/>
    </source>
</evidence>
<gene>
    <name evidence="1" type="ORF">G5C65_25510</name>
</gene>
<proteinExistence type="predicted"/>
<keyword evidence="2" id="KW-1185">Reference proteome</keyword>
<organism evidence="1 2">
    <name type="scientific">Streptomyces boncukensis</name>
    <dbReference type="NCBI Taxonomy" id="2711219"/>
    <lineage>
        <taxon>Bacteria</taxon>
        <taxon>Bacillati</taxon>
        <taxon>Actinomycetota</taxon>
        <taxon>Actinomycetes</taxon>
        <taxon>Kitasatosporales</taxon>
        <taxon>Streptomycetaceae</taxon>
        <taxon>Streptomyces</taxon>
    </lineage>
</organism>
<dbReference type="AlphaFoldDB" id="A0A6G4X2N8"/>
<evidence type="ECO:0000313" key="1">
    <source>
        <dbReference type="EMBL" id="NGO71648.1"/>
    </source>
</evidence>